<feature type="chain" id="PRO_5046577829" evidence="1">
    <location>
        <begin position="23"/>
        <end position="299"/>
    </location>
</feature>
<proteinExistence type="predicted"/>
<comment type="caution">
    <text evidence="2">The sequence shown here is derived from an EMBL/GenBank/DDBJ whole genome shotgun (WGS) entry which is preliminary data.</text>
</comment>
<dbReference type="RefSeq" id="WP_203830008.1">
    <property type="nucleotide sequence ID" value="NZ_BAAATY010000049.1"/>
</dbReference>
<name>A0ABQ4BNK9_9ACTN</name>
<keyword evidence="1" id="KW-0732">Signal</keyword>
<dbReference type="Proteomes" id="UP000624709">
    <property type="component" value="Unassembled WGS sequence"/>
</dbReference>
<evidence type="ECO:0000313" key="2">
    <source>
        <dbReference type="EMBL" id="GIE72272.1"/>
    </source>
</evidence>
<protein>
    <submittedName>
        <fullName evidence="2">Uncharacterized protein</fullName>
    </submittedName>
</protein>
<sequence>MKRKALPLIAGLALLIPASLIGAPMASASASAPPALERKVARSVTDSASFKTAVAGCPAGKRVVGGGGWAFATAAADKAKVMVTRLEPVRAGTVSNYVVSGEEVASGMSGTWWLEAYALCAPAPGGYQIVSGGTAPSSSSVQQTAAVCPGSKRVLGSGGRIDNAAGQVTFQTNRSSGPRDIVRAVAKEDANGYAGSWTVTAYAICANPLAGFSAVGKGSPLTRSENEKSAVVTCPANTYVHSAGAATSGTPAGLTSTPRGVAVQKVFPSSTLRSVEVFAAETTPTGAVWQLWAFAVCGP</sequence>
<dbReference type="EMBL" id="BOMS01000140">
    <property type="protein sequence ID" value="GIE72272.1"/>
    <property type="molecule type" value="Genomic_DNA"/>
</dbReference>
<evidence type="ECO:0000256" key="1">
    <source>
        <dbReference type="SAM" id="SignalP"/>
    </source>
</evidence>
<accession>A0ABQ4BNK9</accession>
<keyword evidence="3" id="KW-1185">Reference proteome</keyword>
<evidence type="ECO:0000313" key="3">
    <source>
        <dbReference type="Proteomes" id="UP000624709"/>
    </source>
</evidence>
<gene>
    <name evidence="2" type="ORF">Apa02nite_083800</name>
</gene>
<organism evidence="2 3">
    <name type="scientific">Actinoplanes palleronii</name>
    <dbReference type="NCBI Taxonomy" id="113570"/>
    <lineage>
        <taxon>Bacteria</taxon>
        <taxon>Bacillati</taxon>
        <taxon>Actinomycetota</taxon>
        <taxon>Actinomycetes</taxon>
        <taxon>Micromonosporales</taxon>
        <taxon>Micromonosporaceae</taxon>
        <taxon>Actinoplanes</taxon>
    </lineage>
</organism>
<reference evidence="2 3" key="1">
    <citation type="submission" date="2021-01" db="EMBL/GenBank/DDBJ databases">
        <title>Whole genome shotgun sequence of Actinoplanes palleronii NBRC 14916.</title>
        <authorList>
            <person name="Komaki H."/>
            <person name="Tamura T."/>
        </authorList>
    </citation>
    <scope>NUCLEOTIDE SEQUENCE [LARGE SCALE GENOMIC DNA]</scope>
    <source>
        <strain evidence="2 3">NBRC 14916</strain>
    </source>
</reference>
<feature type="signal peptide" evidence="1">
    <location>
        <begin position="1"/>
        <end position="22"/>
    </location>
</feature>